<dbReference type="Gene3D" id="3.90.1320.10">
    <property type="entry name" value="Outer-capsid protein sigma 3, large lobe"/>
    <property type="match status" value="1"/>
</dbReference>
<sequence length="294" mass="32094">MHRVIFISLHIKMSKLTHLRQVIALCFFFNALQTRGVRLHPAVLEFAVHQTPYGGPSDNYYGLHATMDVYGHKLKPGQWSTAAIWVSHHGDGATSSFNSIQAGWQIYPERYGDSRPHFYTQWTRDGHEATGCFNMDCPGFVRANGAAISPGDAIQPVSDVPHGYIQSITLRVLKDKKSGDWWVYYGFNSVPTGVGYFPKSLFTYLANKANQLAFGGAVVAHRAASTPPMGSGSFPNGGQGRAASFTNLGIIDEEGNSKPIMADFPTLVTNNKCHFITPINHAACLYGGPGGCVR</sequence>
<name>A0A9R0TAZ9_TRITD</name>
<dbReference type="Proteomes" id="UP000324705">
    <property type="component" value="Chromosome 4B"/>
</dbReference>
<proteinExistence type="predicted"/>
<dbReference type="PROSITE" id="PS52045">
    <property type="entry name" value="NEPROSIN_PEP_CD"/>
    <property type="match status" value="1"/>
</dbReference>
<gene>
    <name evidence="2" type="ORF">TRITD_4Bv1G188420</name>
</gene>
<organism evidence="2 3">
    <name type="scientific">Triticum turgidum subsp. durum</name>
    <name type="common">Durum wheat</name>
    <name type="synonym">Triticum durum</name>
    <dbReference type="NCBI Taxonomy" id="4567"/>
    <lineage>
        <taxon>Eukaryota</taxon>
        <taxon>Viridiplantae</taxon>
        <taxon>Streptophyta</taxon>
        <taxon>Embryophyta</taxon>
        <taxon>Tracheophyta</taxon>
        <taxon>Spermatophyta</taxon>
        <taxon>Magnoliopsida</taxon>
        <taxon>Liliopsida</taxon>
        <taxon>Poales</taxon>
        <taxon>Poaceae</taxon>
        <taxon>BOP clade</taxon>
        <taxon>Pooideae</taxon>
        <taxon>Triticodae</taxon>
        <taxon>Triticeae</taxon>
        <taxon>Triticinae</taxon>
        <taxon>Triticum</taxon>
    </lineage>
</organism>
<dbReference type="InterPro" id="IPR053168">
    <property type="entry name" value="Glutamic_endopeptidase"/>
</dbReference>
<dbReference type="InterPro" id="IPR004314">
    <property type="entry name" value="Neprosin"/>
</dbReference>
<dbReference type="Pfam" id="PF03080">
    <property type="entry name" value="Neprosin"/>
    <property type="match status" value="1"/>
</dbReference>
<dbReference type="OMA" id="GEINIGY"/>
<protein>
    <recommendedName>
        <fullName evidence="1">Neprosin PEP catalytic domain-containing protein</fullName>
    </recommendedName>
</protein>
<evidence type="ECO:0000313" key="3">
    <source>
        <dbReference type="Proteomes" id="UP000324705"/>
    </source>
</evidence>
<dbReference type="PANTHER" id="PTHR31589">
    <property type="entry name" value="PROTEIN, PUTATIVE (DUF239)-RELATED-RELATED"/>
    <property type="match status" value="1"/>
</dbReference>
<evidence type="ECO:0000259" key="1">
    <source>
        <dbReference type="PROSITE" id="PS52045"/>
    </source>
</evidence>
<accession>A0A9R0TAZ9</accession>
<keyword evidence="3" id="KW-1185">Reference proteome</keyword>
<dbReference type="Gramene" id="TRITD4Bv1G188420.1">
    <property type="protein sequence ID" value="TRITD4Bv1G188420.1"/>
    <property type="gene ID" value="TRITD4Bv1G188420"/>
</dbReference>
<reference evidence="2 3" key="1">
    <citation type="submission" date="2017-09" db="EMBL/GenBank/DDBJ databases">
        <authorList>
            <consortium name="International Durum Wheat Genome Sequencing Consortium (IDWGSC)"/>
            <person name="Milanesi L."/>
        </authorList>
    </citation>
    <scope>NUCLEOTIDE SEQUENCE [LARGE SCALE GENOMIC DNA]</scope>
    <source>
        <strain evidence="3">cv. Svevo</strain>
    </source>
</reference>
<dbReference type="AlphaFoldDB" id="A0A9R0TAZ9"/>
<evidence type="ECO:0000313" key="2">
    <source>
        <dbReference type="EMBL" id="VAI10439.1"/>
    </source>
</evidence>
<dbReference type="EMBL" id="LT934118">
    <property type="protein sequence ID" value="VAI10439.1"/>
    <property type="molecule type" value="Genomic_DNA"/>
</dbReference>
<feature type="domain" description="Neprosin PEP catalytic" evidence="1">
    <location>
        <begin position="34"/>
        <end position="293"/>
    </location>
</feature>
<dbReference type="PANTHER" id="PTHR31589:SF160">
    <property type="entry name" value="NEPROSIN DOMAIN-CONTAINING PROTEIN"/>
    <property type="match status" value="1"/>
</dbReference>